<accession>A0A699UNW6</accession>
<feature type="non-terminal residue" evidence="1">
    <location>
        <position position="1"/>
    </location>
</feature>
<gene>
    <name evidence="1" type="ORF">Tci_893423</name>
</gene>
<dbReference type="GO" id="GO:0003964">
    <property type="term" value="F:RNA-directed DNA polymerase activity"/>
    <property type="evidence" value="ECO:0007669"/>
    <property type="project" value="UniProtKB-KW"/>
</dbReference>
<keyword evidence="1" id="KW-0548">Nucleotidyltransferase</keyword>
<organism evidence="1">
    <name type="scientific">Tanacetum cinerariifolium</name>
    <name type="common">Dalmatian daisy</name>
    <name type="synonym">Chrysanthemum cinerariifolium</name>
    <dbReference type="NCBI Taxonomy" id="118510"/>
    <lineage>
        <taxon>Eukaryota</taxon>
        <taxon>Viridiplantae</taxon>
        <taxon>Streptophyta</taxon>
        <taxon>Embryophyta</taxon>
        <taxon>Tracheophyta</taxon>
        <taxon>Spermatophyta</taxon>
        <taxon>Magnoliopsida</taxon>
        <taxon>eudicotyledons</taxon>
        <taxon>Gunneridae</taxon>
        <taxon>Pentapetalae</taxon>
        <taxon>asterids</taxon>
        <taxon>campanulids</taxon>
        <taxon>Asterales</taxon>
        <taxon>Asteraceae</taxon>
        <taxon>Asteroideae</taxon>
        <taxon>Anthemideae</taxon>
        <taxon>Anthemidinae</taxon>
        <taxon>Tanacetum</taxon>
    </lineage>
</organism>
<dbReference type="EMBL" id="BKCJ011329862">
    <property type="protein sequence ID" value="GFD21454.1"/>
    <property type="molecule type" value="Genomic_DNA"/>
</dbReference>
<sequence length="194" mass="21443">TLPSNIVPNLKGEMKAVTTRSGLAYEGPSIPTNSPLEKVDEQSFEEILDKEYSNCPGSTAQVQPLVVPISIPEPDVPRTQPKPTIPYPSRLNDQKLREKATNQMEKLFQIFHALHFVISFADALLLMLKFTSTIKSLLANKDKLFELAKVPLNENCSAMLLKKLPEKLGDPGKFLIPCDFPGMNVCHALDDLGA</sequence>
<proteinExistence type="predicted"/>
<keyword evidence="1" id="KW-0808">Transferase</keyword>
<keyword evidence="1" id="KW-0695">RNA-directed DNA polymerase</keyword>
<evidence type="ECO:0000313" key="1">
    <source>
        <dbReference type="EMBL" id="GFD21454.1"/>
    </source>
</evidence>
<name>A0A699UNW6_TANCI</name>
<dbReference type="AlphaFoldDB" id="A0A699UNW6"/>
<reference evidence="1" key="1">
    <citation type="journal article" date="2019" name="Sci. Rep.">
        <title>Draft genome of Tanacetum cinerariifolium, the natural source of mosquito coil.</title>
        <authorList>
            <person name="Yamashiro T."/>
            <person name="Shiraishi A."/>
            <person name="Satake H."/>
            <person name="Nakayama K."/>
        </authorList>
    </citation>
    <scope>NUCLEOTIDE SEQUENCE</scope>
</reference>
<comment type="caution">
    <text evidence="1">The sequence shown here is derived from an EMBL/GenBank/DDBJ whole genome shotgun (WGS) entry which is preliminary data.</text>
</comment>
<feature type="non-terminal residue" evidence="1">
    <location>
        <position position="194"/>
    </location>
</feature>
<protein>
    <submittedName>
        <fullName evidence="1">Reverse transcriptase domain-containing protein</fullName>
    </submittedName>
</protein>